<gene>
    <name evidence="1" type="primary">108</name>
    <name evidence="1" type="ORF">SEA_TYPHA_108</name>
</gene>
<proteinExistence type="predicted"/>
<dbReference type="RefSeq" id="YP_010049775.1">
    <property type="nucleotide sequence ID" value="NC_054393.1"/>
</dbReference>
<dbReference type="KEGG" id="vg:63743098"/>
<protein>
    <submittedName>
        <fullName evidence="1">Uncharacterized protein</fullName>
    </submittedName>
</protein>
<name>A0A482J875_9CAUD</name>
<dbReference type="GeneID" id="63743098"/>
<accession>A0A482J875</accession>
<sequence>MSMITMTISRKVAATMTLDQKIARVLGAGGTTTVVDGVPRCTCGWRGRKRKQALAIADALTHAQMARCAPATPMVR</sequence>
<evidence type="ECO:0000313" key="1">
    <source>
        <dbReference type="EMBL" id="QBP29763.1"/>
    </source>
</evidence>
<reference evidence="1 2" key="1">
    <citation type="submission" date="2019-02" db="EMBL/GenBank/DDBJ databases">
        <authorList>
            <person name="Kanzanas C."/>
            <person name="Smith M.A."/>
            <person name="Zack K.M."/>
            <person name="Garlena R.A."/>
            <person name="Russell D.A."/>
            <person name="Pope W.H."/>
            <person name="Jacobs-Sera D."/>
            <person name="Hatfull G.F."/>
        </authorList>
    </citation>
    <scope>NUCLEOTIDE SEQUENCE [LARGE SCALE GENOMIC DNA]</scope>
</reference>
<evidence type="ECO:0000313" key="2">
    <source>
        <dbReference type="Proteomes" id="UP000294565"/>
    </source>
</evidence>
<dbReference type="EMBL" id="MK494099">
    <property type="protein sequence ID" value="QBP29763.1"/>
    <property type="molecule type" value="Genomic_DNA"/>
</dbReference>
<organism evidence="1 2">
    <name type="scientific">Mycobacterium phage Typha</name>
    <dbReference type="NCBI Taxonomy" id="2517971"/>
    <lineage>
        <taxon>Viruses</taxon>
        <taxon>Duplodnaviria</taxon>
        <taxon>Heunggongvirae</taxon>
        <taxon>Uroviricota</taxon>
        <taxon>Caudoviricetes</taxon>
        <taxon>Typhavirus</taxon>
        <taxon>Typhavirus typha</taxon>
    </lineage>
</organism>
<dbReference type="Proteomes" id="UP000294565">
    <property type="component" value="Segment"/>
</dbReference>
<keyword evidence="2" id="KW-1185">Reference proteome</keyword>